<dbReference type="InterPro" id="IPR048682">
    <property type="entry name" value="COG4"/>
</dbReference>
<dbReference type="InParanoid" id="A0A674GKL9"/>
<evidence type="ECO:0000313" key="11">
    <source>
        <dbReference type="Ensembl" id="ENSTGUP00000023354.1"/>
    </source>
</evidence>
<evidence type="ECO:0000256" key="2">
    <source>
        <dbReference type="ARBA" id="ARBA00009215"/>
    </source>
</evidence>
<comment type="subcellular location">
    <subcellularLocation>
        <location evidence="1">Golgi apparatus membrane</location>
        <topology evidence="1">Peripheral membrane protein</topology>
    </subcellularLocation>
</comment>
<dbReference type="PANTHER" id="PTHR24016">
    <property type="entry name" value="CONSERVED OLIGOMERIC GOLGI COMPLEX SUBUNIT 4"/>
    <property type="match status" value="1"/>
</dbReference>
<keyword evidence="6" id="KW-0333">Golgi apparatus</keyword>
<dbReference type="GO" id="GO:0000139">
    <property type="term" value="C:Golgi membrane"/>
    <property type="evidence" value="ECO:0007669"/>
    <property type="project" value="UniProtKB-SubCell"/>
</dbReference>
<evidence type="ECO:0000313" key="12">
    <source>
        <dbReference type="Proteomes" id="UP000007754"/>
    </source>
</evidence>
<dbReference type="Proteomes" id="UP000007754">
    <property type="component" value="Chromosome 11"/>
</dbReference>
<evidence type="ECO:0000256" key="5">
    <source>
        <dbReference type="ARBA" id="ARBA00022927"/>
    </source>
</evidence>
<keyword evidence="9" id="KW-0175">Coiled coil</keyword>
<dbReference type="InterPro" id="IPR048680">
    <property type="entry name" value="COG4_N"/>
</dbReference>
<evidence type="ECO:0000256" key="4">
    <source>
        <dbReference type="ARBA" id="ARBA00022448"/>
    </source>
</evidence>
<dbReference type="GO" id="GO:0006890">
    <property type="term" value="P:retrograde vesicle-mediated transport, Golgi to endoplasmic reticulum"/>
    <property type="evidence" value="ECO:0007669"/>
    <property type="project" value="TreeGrafter"/>
</dbReference>
<keyword evidence="12" id="KW-1185">Reference proteome</keyword>
<dbReference type="GO" id="GO:0007030">
    <property type="term" value="P:Golgi organization"/>
    <property type="evidence" value="ECO:0007669"/>
    <property type="project" value="TreeGrafter"/>
</dbReference>
<evidence type="ECO:0000256" key="6">
    <source>
        <dbReference type="ARBA" id="ARBA00023034"/>
    </source>
</evidence>
<name>A0A674GKL9_TAEGU</name>
<dbReference type="AlphaFoldDB" id="A0A674GKL9"/>
<reference evidence="11 12" key="1">
    <citation type="journal article" date="2010" name="Nature">
        <title>The genome of a songbird.</title>
        <authorList>
            <person name="Warren W.C."/>
            <person name="Clayton D.F."/>
            <person name="Ellegren H."/>
            <person name="Arnold A.P."/>
            <person name="Hillier L.W."/>
            <person name="Kunstner A."/>
            <person name="Searle S."/>
            <person name="White S."/>
            <person name="Vilella A.J."/>
            <person name="Fairley S."/>
            <person name="Heger A."/>
            <person name="Kong L."/>
            <person name="Ponting C.P."/>
            <person name="Jarvis E.D."/>
            <person name="Mello C.V."/>
            <person name="Minx P."/>
            <person name="Lovell P."/>
            <person name="Velho T.A."/>
            <person name="Ferris M."/>
            <person name="Balakrishnan C.N."/>
            <person name="Sinha S."/>
            <person name="Blatti C."/>
            <person name="London S.E."/>
            <person name="Li Y."/>
            <person name="Lin Y.C."/>
            <person name="George J."/>
            <person name="Sweedler J."/>
            <person name="Southey B."/>
            <person name="Gunaratne P."/>
            <person name="Watson M."/>
            <person name="Nam K."/>
            <person name="Backstrom N."/>
            <person name="Smeds L."/>
            <person name="Nabholz B."/>
            <person name="Itoh Y."/>
            <person name="Whitney O."/>
            <person name="Pfenning A.R."/>
            <person name="Howard J."/>
            <person name="Volker M."/>
            <person name="Skinner B.M."/>
            <person name="Griffin D.K."/>
            <person name="Ye L."/>
            <person name="McLaren W.M."/>
            <person name="Flicek P."/>
            <person name="Quesada V."/>
            <person name="Velasco G."/>
            <person name="Lopez-Otin C."/>
            <person name="Puente X.S."/>
            <person name="Olender T."/>
            <person name="Lancet D."/>
            <person name="Smit A.F."/>
            <person name="Hubley R."/>
            <person name="Konkel M.K."/>
            <person name="Walker J.A."/>
            <person name="Batzer M.A."/>
            <person name="Gu W."/>
            <person name="Pollock D.D."/>
            <person name="Chen L."/>
            <person name="Cheng Z."/>
            <person name="Eichler E.E."/>
            <person name="Stapley J."/>
            <person name="Slate J."/>
            <person name="Ekblom R."/>
            <person name="Birkhead T."/>
            <person name="Burke T."/>
            <person name="Burt D."/>
            <person name="Scharff C."/>
            <person name="Adam I."/>
            <person name="Richard H."/>
            <person name="Sultan M."/>
            <person name="Soldatov A."/>
            <person name="Lehrach H."/>
            <person name="Edwards S.V."/>
            <person name="Yang S.P."/>
            <person name="Li X."/>
            <person name="Graves T."/>
            <person name="Fulton L."/>
            <person name="Nelson J."/>
            <person name="Chinwalla A."/>
            <person name="Hou S."/>
            <person name="Mardis E.R."/>
            <person name="Wilson R.K."/>
        </authorList>
    </citation>
    <scope>NUCLEOTIDE SEQUENCE [LARGE SCALE GENOMIC DNA]</scope>
</reference>
<dbReference type="SMART" id="SM00762">
    <property type="entry name" value="Cog4"/>
    <property type="match status" value="1"/>
</dbReference>
<evidence type="ECO:0000256" key="3">
    <source>
        <dbReference type="ARBA" id="ARBA00020975"/>
    </source>
</evidence>
<dbReference type="Pfam" id="PF20663">
    <property type="entry name" value="COG4_N"/>
    <property type="match status" value="1"/>
</dbReference>
<keyword evidence="7" id="KW-0472">Membrane</keyword>
<dbReference type="InterPro" id="IPR048684">
    <property type="entry name" value="COG4_C"/>
</dbReference>
<evidence type="ECO:0000256" key="1">
    <source>
        <dbReference type="ARBA" id="ARBA00004395"/>
    </source>
</evidence>
<dbReference type="Gene3D" id="1.10.287.1060">
    <property type="entry name" value="ESAT-6-like"/>
    <property type="match status" value="1"/>
</dbReference>
<evidence type="ECO:0000256" key="9">
    <source>
        <dbReference type="SAM" id="Coils"/>
    </source>
</evidence>
<feature type="coiled-coil region" evidence="9">
    <location>
        <begin position="32"/>
        <end position="59"/>
    </location>
</feature>
<protein>
    <recommendedName>
        <fullName evidence="3">Conserved oligomeric Golgi complex subunit 4</fullName>
    </recommendedName>
    <alternativeName>
        <fullName evidence="8">Component of oligomeric Golgi complex 4</fullName>
    </alternativeName>
</protein>
<gene>
    <name evidence="11" type="primary">COG4</name>
</gene>
<keyword evidence="5" id="KW-0653">Protein transport</keyword>
<dbReference type="Pfam" id="PF08318">
    <property type="entry name" value="COG4_m"/>
    <property type="match status" value="1"/>
</dbReference>
<proteinExistence type="inferred from homology"/>
<accession>A0A674GKL9</accession>
<dbReference type="FunFam" id="1.10.287.1060:FF:000002">
    <property type="entry name" value="Conserved oligomeric Golgi complex subunit 4"/>
    <property type="match status" value="1"/>
</dbReference>
<dbReference type="InterPro" id="IPR013167">
    <property type="entry name" value="COG4_M"/>
</dbReference>
<feature type="domain" description="COG4 transport protein middle alpha-helical bundle" evidence="10">
    <location>
        <begin position="181"/>
        <end position="491"/>
    </location>
</feature>
<dbReference type="GeneTree" id="ENSGT00940000154065"/>
<keyword evidence="4" id="KW-0813">Transport</keyword>
<evidence type="ECO:0000259" key="10">
    <source>
        <dbReference type="SMART" id="SM00762"/>
    </source>
</evidence>
<dbReference type="Ensembl" id="ENSTGUT00000021749.1">
    <property type="protein sequence ID" value="ENSTGUP00000023354.1"/>
    <property type="gene ID" value="ENSTGUG00000006122.2"/>
</dbReference>
<reference evidence="11" key="3">
    <citation type="submission" date="2025-09" db="UniProtKB">
        <authorList>
            <consortium name="Ensembl"/>
        </authorList>
    </citation>
    <scope>IDENTIFICATION</scope>
</reference>
<dbReference type="GO" id="GO:0017119">
    <property type="term" value="C:Golgi transport complex"/>
    <property type="evidence" value="ECO:0007669"/>
    <property type="project" value="TreeGrafter"/>
</dbReference>
<dbReference type="GO" id="GO:0015031">
    <property type="term" value="P:protein transport"/>
    <property type="evidence" value="ECO:0007669"/>
    <property type="project" value="UniProtKB-KW"/>
</dbReference>
<dbReference type="PANTHER" id="PTHR24016:SF0">
    <property type="entry name" value="CONSERVED OLIGOMERIC GOLGI COMPLEX SUBUNIT 4"/>
    <property type="match status" value="1"/>
</dbReference>
<evidence type="ECO:0000256" key="7">
    <source>
        <dbReference type="ARBA" id="ARBA00023136"/>
    </source>
</evidence>
<sequence length="857" mass="96620">MAAPGPRAPPGESGGPAASALSMERIQSLTDLADLEAAYSRLCEEEKVVQEELDSLLEQQSTIENKMVALHRMGPNLQLIEGDAQQLAGMITFTCNLAENVSSKVRQLDLAKNRLYQAIQRADDILDLKFCMDGVQTALRNEDYEQAAAHIHRYLSLDKSVIELSRQGKEGGIIDANLKLLQEAEQRLTTIVTEKFDTAMKQGDLPQVERFFKIFPLLGLHEEGLSKFSEYLCKQVANKAEENLQLVMGTDMSDRRAAVIFADTLTLLFEGIARIVETHQPIVETYYGPGRLYTLIKHLQVECDRQVEKVVDKFIKERDYHRQFQQVQNSMMRSSSAEKIEPRELDPILTEVTLMNARSELYLRFIKRRIMADFEVGDAMASEEVKQEHQKYLDKLLNNCLLSCTMQELIGYYITMEEYFMRETVNKAVAMDSYEKGQLTSSMVDDVFYIVKKCIGRALSSSSIDCLCAMINHSTTELESDFREVLYNKLKQGFPATTFQDFQRGVTSAVNIMHSSLQQGKFDTKGIESTDEAKQSFLVTLNNVEVCSENIMTLKKTLESDCSKLLSQGFGGEQAQAKIESCLSDMAAVSNKFRDLLQVSVSPNYCCLPTLAAGVFRENSGRNHFSLRPGHVWLQEFWVGCRREHISQLSGMETAPARLHSHTSWQLHIKHWNRLQSQRNVASFVFTFHGLAVGSAFSGKEILIAFPSPLFSLVAQHTVTLSTASLSNAEDRLLVEKSCSFLRFLLLSQMQIALSMEQRTLWLNPVSCGMLGPAVLKCHSGLWQGEKQEDLVPHVERNQAKENILNQVCLCTSQRGQVIFLFGFAVQGTQMASVQHYQQTLLRTVVSIDTKELISKE</sequence>
<dbReference type="Pfam" id="PF20662">
    <property type="entry name" value="COG4_C"/>
    <property type="match status" value="1"/>
</dbReference>
<organism evidence="11 12">
    <name type="scientific">Taeniopygia guttata</name>
    <name type="common">Zebra finch</name>
    <name type="synonym">Poephila guttata</name>
    <dbReference type="NCBI Taxonomy" id="59729"/>
    <lineage>
        <taxon>Eukaryota</taxon>
        <taxon>Metazoa</taxon>
        <taxon>Chordata</taxon>
        <taxon>Craniata</taxon>
        <taxon>Vertebrata</taxon>
        <taxon>Euteleostomi</taxon>
        <taxon>Archelosauria</taxon>
        <taxon>Archosauria</taxon>
        <taxon>Dinosauria</taxon>
        <taxon>Saurischia</taxon>
        <taxon>Theropoda</taxon>
        <taxon>Coelurosauria</taxon>
        <taxon>Aves</taxon>
        <taxon>Neognathae</taxon>
        <taxon>Neoaves</taxon>
        <taxon>Telluraves</taxon>
        <taxon>Australaves</taxon>
        <taxon>Passeriformes</taxon>
        <taxon>Passeroidea</taxon>
        <taxon>Estrildidae</taxon>
        <taxon>Estrildinae</taxon>
        <taxon>Taeniopygia</taxon>
    </lineage>
</organism>
<reference evidence="11" key="2">
    <citation type="submission" date="2025-08" db="UniProtKB">
        <authorList>
            <consortium name="Ensembl"/>
        </authorList>
    </citation>
    <scope>IDENTIFICATION</scope>
</reference>
<evidence type="ECO:0000256" key="8">
    <source>
        <dbReference type="ARBA" id="ARBA00031340"/>
    </source>
</evidence>
<comment type="similarity">
    <text evidence="2">Belongs to the COG4 family.</text>
</comment>